<evidence type="ECO:0000256" key="2">
    <source>
        <dbReference type="ARBA" id="ARBA00007600"/>
    </source>
</evidence>
<dbReference type="GeneID" id="105361399"/>
<evidence type="ECO:0000259" key="8">
    <source>
        <dbReference type="Pfam" id="PF09779"/>
    </source>
</evidence>
<keyword evidence="9" id="KW-1185">Reference proteome</keyword>
<reference evidence="10" key="1">
    <citation type="submission" date="2025-08" db="UniProtKB">
        <authorList>
            <consortium name="RefSeq"/>
        </authorList>
    </citation>
    <scope>IDENTIFICATION</scope>
</reference>
<evidence type="ECO:0000256" key="4">
    <source>
        <dbReference type="ARBA" id="ARBA00022989"/>
    </source>
</evidence>
<feature type="transmembrane region" description="Helical" evidence="7">
    <location>
        <begin position="12"/>
        <end position="30"/>
    </location>
</feature>
<evidence type="ECO:0000256" key="3">
    <source>
        <dbReference type="ARBA" id="ARBA00022692"/>
    </source>
</evidence>
<comment type="similarity">
    <text evidence="2">Belongs to the TMEM201 family.</text>
</comment>
<proteinExistence type="inferred from homology"/>
<organism evidence="9 10">
    <name type="scientific">Ceratosolen solmsi marchali</name>
    <dbReference type="NCBI Taxonomy" id="326594"/>
    <lineage>
        <taxon>Eukaryota</taxon>
        <taxon>Metazoa</taxon>
        <taxon>Ecdysozoa</taxon>
        <taxon>Arthropoda</taxon>
        <taxon>Hexapoda</taxon>
        <taxon>Insecta</taxon>
        <taxon>Pterygota</taxon>
        <taxon>Neoptera</taxon>
        <taxon>Endopterygota</taxon>
        <taxon>Hymenoptera</taxon>
        <taxon>Apocrita</taxon>
        <taxon>Proctotrupomorpha</taxon>
        <taxon>Chalcidoidea</taxon>
        <taxon>Agaonidae</taxon>
        <taxon>Agaoninae</taxon>
        <taxon>Ceratosolen</taxon>
    </lineage>
</organism>
<dbReference type="GO" id="GO:0030473">
    <property type="term" value="P:nuclear migration along microtubule"/>
    <property type="evidence" value="ECO:0007669"/>
    <property type="project" value="TreeGrafter"/>
</dbReference>
<dbReference type="RefSeq" id="XP_011496865.1">
    <property type="nucleotide sequence ID" value="XM_011498563.1"/>
</dbReference>
<dbReference type="GO" id="GO:0005637">
    <property type="term" value="C:nuclear inner membrane"/>
    <property type="evidence" value="ECO:0007669"/>
    <property type="project" value="UniProtKB-SubCell"/>
</dbReference>
<feature type="transmembrane region" description="Helical" evidence="7">
    <location>
        <begin position="201"/>
        <end position="226"/>
    </location>
</feature>
<evidence type="ECO:0000313" key="10">
    <source>
        <dbReference type="RefSeq" id="XP_011496865.1"/>
    </source>
</evidence>
<evidence type="ECO:0000313" key="9">
    <source>
        <dbReference type="Proteomes" id="UP000695007"/>
    </source>
</evidence>
<dbReference type="AlphaFoldDB" id="A0AAJ6YF15"/>
<accession>A0AAJ6YF15</accession>
<dbReference type="Pfam" id="PF09779">
    <property type="entry name" value="Ima1_N"/>
    <property type="match status" value="1"/>
</dbReference>
<comment type="subcellular location">
    <subcellularLocation>
        <location evidence="1">Nucleus inner membrane</location>
        <topology evidence="1">Multi-pass membrane protein</topology>
    </subcellularLocation>
</comment>
<dbReference type="GO" id="GO:0051015">
    <property type="term" value="F:actin filament binding"/>
    <property type="evidence" value="ECO:0007669"/>
    <property type="project" value="TreeGrafter"/>
</dbReference>
<sequence>MDLEANLLLNYIPIISATVLTLVTWITVFYKLKNRWPVKVNCWFCNNNSRIERKSLDWWLCLFCNQHNGFSEDGDYNYEIPDQYKITNDSCNKNISYCERRDISINNNSLCKQCNRKEELKLLKLRELEDSIDVYNDKQIARFEASFEQKYPLCFKCQNIVTKVLYKQTLWLTQYKMLLFKQKPIRRVVENREKVEQILRILLSIIAIVTTYFAEVLYLPLCGIFFQLSACFVSPVNKKTSDILPLTGWACLIFVSAFSSSTILKMLKIYYDSTPVDDSTYQYFIITLGTAIALVNLKFKSYKTLSSEYLTFKKLESPNRNIFMHPSSLETAALLNEETSYKILSKKEPRKNSPVNLTDTLVTPSTIETPIPLKPTNLSHWLSGEKVSYAQNYTLSKASTFVPETEKSYINRTYSLNDSLSSLNSLSLGTQEKIPTLHYPRMFETRVYGTASPDLFNKQQRYCQKRSILAPARLRSVTQTSWVAGGYWQSGIDTPTLSRSSSQSSGFGSSGSNCGLSREPSVQEFDQYSVASEHCCFVRPENPLSTKNSNTVRRRGDNCSPRCSQMTEMICNTESLQHRLRNDNHCSRHTTVVTNPVWLPALLCGSLVFNMVVLCTILLR</sequence>
<dbReference type="GO" id="GO:0005521">
    <property type="term" value="F:lamin binding"/>
    <property type="evidence" value="ECO:0007669"/>
    <property type="project" value="TreeGrafter"/>
</dbReference>
<keyword evidence="3 7" id="KW-0812">Transmembrane</keyword>
<gene>
    <name evidence="10" type="primary">LOC105361399</name>
</gene>
<dbReference type="Proteomes" id="UP000695007">
    <property type="component" value="Unplaced"/>
</dbReference>
<keyword evidence="5 7" id="KW-0472">Membrane</keyword>
<feature type="domain" description="Ima1 N-terminal" evidence="8">
    <location>
        <begin position="40"/>
        <end position="161"/>
    </location>
</feature>
<dbReference type="PANTHER" id="PTHR28646:SF1">
    <property type="entry name" value="TRANSMEMBRANE PROTEIN 201"/>
    <property type="match status" value="1"/>
</dbReference>
<evidence type="ECO:0000256" key="6">
    <source>
        <dbReference type="ARBA" id="ARBA00023242"/>
    </source>
</evidence>
<dbReference type="PANTHER" id="PTHR28646">
    <property type="entry name" value="TRANSMEMBRANE PROTEIN 201"/>
    <property type="match status" value="1"/>
</dbReference>
<keyword evidence="4 7" id="KW-1133">Transmembrane helix</keyword>
<feature type="transmembrane region" description="Helical" evidence="7">
    <location>
        <begin position="279"/>
        <end position="297"/>
    </location>
</feature>
<name>A0AAJ6YF15_9HYME</name>
<evidence type="ECO:0000256" key="7">
    <source>
        <dbReference type="SAM" id="Phobius"/>
    </source>
</evidence>
<evidence type="ECO:0000256" key="1">
    <source>
        <dbReference type="ARBA" id="ARBA00004473"/>
    </source>
</evidence>
<feature type="transmembrane region" description="Helical" evidence="7">
    <location>
        <begin position="246"/>
        <end position="267"/>
    </location>
</feature>
<keyword evidence="6" id="KW-0539">Nucleus</keyword>
<dbReference type="InterPro" id="IPR018617">
    <property type="entry name" value="Ima1_N"/>
</dbReference>
<evidence type="ECO:0000256" key="5">
    <source>
        <dbReference type="ARBA" id="ARBA00023136"/>
    </source>
</evidence>
<feature type="transmembrane region" description="Helical" evidence="7">
    <location>
        <begin position="597"/>
        <end position="619"/>
    </location>
</feature>
<dbReference type="KEGG" id="csol:105361399"/>
<protein>
    <submittedName>
        <fullName evidence="10">Uncharacterized protein LOC105361399</fullName>
    </submittedName>
</protein>
<dbReference type="InterPro" id="IPR040041">
    <property type="entry name" value="TMEM201"/>
</dbReference>